<name>A0A3P3ZQ87_9ZZZZ</name>
<keyword evidence="4" id="KW-0997">Cell inner membrane</keyword>
<dbReference type="InterPro" id="IPR010279">
    <property type="entry name" value="YqjD/ElaB"/>
</dbReference>
<comment type="subcellular location">
    <subcellularLocation>
        <location evidence="1">Cell inner membrane</location>
        <topology evidence="1">Single-pass membrane protein</topology>
    </subcellularLocation>
</comment>
<accession>A0A3P3ZQ87</accession>
<protein>
    <recommendedName>
        <fullName evidence="12">DUF883 domain-containing protein</fullName>
    </recommendedName>
</protein>
<dbReference type="EMBL" id="UOYP01000445">
    <property type="protein sequence ID" value="VAY89058.1"/>
    <property type="molecule type" value="Genomic_DNA"/>
</dbReference>
<sequence>MNTIELEPEKSMKKLSDEVTKEQLIADFMVVLADAEALLKVSANQGGEKLAEVRAKAEESFRMMKAKMSGTQDLLLAKTKTATDATDAYVHDNPWSAIGVSAGIGLLIGLLIGRR</sequence>
<evidence type="ECO:0000256" key="6">
    <source>
        <dbReference type="ARBA" id="ARBA00022989"/>
    </source>
</evidence>
<evidence type="ECO:0000256" key="7">
    <source>
        <dbReference type="ARBA" id="ARBA00023136"/>
    </source>
</evidence>
<dbReference type="PANTHER" id="PTHR35893">
    <property type="entry name" value="INNER MEMBRANE PROTEIN-RELATED"/>
    <property type="match status" value="1"/>
</dbReference>
<organism evidence="11">
    <name type="scientific">mine drainage metagenome</name>
    <dbReference type="NCBI Taxonomy" id="410659"/>
    <lineage>
        <taxon>unclassified sequences</taxon>
        <taxon>metagenomes</taxon>
        <taxon>ecological metagenomes</taxon>
    </lineage>
</organism>
<evidence type="ECO:0000256" key="2">
    <source>
        <dbReference type="ARBA" id="ARBA00010423"/>
    </source>
</evidence>
<evidence type="ECO:0000256" key="4">
    <source>
        <dbReference type="ARBA" id="ARBA00022519"/>
    </source>
</evidence>
<evidence type="ECO:0000313" key="11">
    <source>
        <dbReference type="EMBL" id="VAY89058.1"/>
    </source>
</evidence>
<evidence type="ECO:0000256" key="3">
    <source>
        <dbReference type="ARBA" id="ARBA00022475"/>
    </source>
</evidence>
<evidence type="ECO:0000256" key="5">
    <source>
        <dbReference type="ARBA" id="ARBA00022692"/>
    </source>
</evidence>
<keyword evidence="5 8" id="KW-0812">Transmembrane</keyword>
<dbReference type="AlphaFoldDB" id="A0A3P3ZQ87"/>
<evidence type="ECO:0000256" key="1">
    <source>
        <dbReference type="ARBA" id="ARBA00004377"/>
    </source>
</evidence>
<gene>
    <name evidence="11" type="ORF">CARN8_50006</name>
</gene>
<evidence type="ECO:0000256" key="8">
    <source>
        <dbReference type="SAM" id="Phobius"/>
    </source>
</evidence>
<dbReference type="Pfam" id="PF19029">
    <property type="entry name" value="DUF883_C"/>
    <property type="match status" value="1"/>
</dbReference>
<comment type="similarity">
    <text evidence="2">Belongs to the ElaB/YgaM/YqjD family.</text>
</comment>
<dbReference type="GO" id="GO:0005886">
    <property type="term" value="C:plasma membrane"/>
    <property type="evidence" value="ECO:0007669"/>
    <property type="project" value="UniProtKB-SubCell"/>
</dbReference>
<evidence type="ECO:0000259" key="10">
    <source>
        <dbReference type="Pfam" id="PF19029"/>
    </source>
</evidence>
<evidence type="ECO:0000259" key="9">
    <source>
        <dbReference type="Pfam" id="PF05957"/>
    </source>
</evidence>
<reference evidence="11" key="1">
    <citation type="submission" date="2018-10" db="EMBL/GenBank/DDBJ databases">
        <authorList>
            <person name="Plewniak F."/>
        </authorList>
    </citation>
    <scope>NUCLEOTIDE SEQUENCE</scope>
</reference>
<keyword evidence="3" id="KW-1003">Cell membrane</keyword>
<keyword evidence="6 8" id="KW-1133">Transmembrane helix</keyword>
<dbReference type="GO" id="GO:0043022">
    <property type="term" value="F:ribosome binding"/>
    <property type="evidence" value="ECO:0007669"/>
    <property type="project" value="InterPro"/>
</dbReference>
<evidence type="ECO:0008006" key="12">
    <source>
        <dbReference type="Google" id="ProtNLM"/>
    </source>
</evidence>
<dbReference type="InterPro" id="IPR043605">
    <property type="entry name" value="DUF883_C"/>
</dbReference>
<dbReference type="PANTHER" id="PTHR35893:SF3">
    <property type="entry name" value="INNER MEMBRANE PROTEIN"/>
    <property type="match status" value="1"/>
</dbReference>
<dbReference type="Pfam" id="PF05957">
    <property type="entry name" value="DUF883"/>
    <property type="match status" value="1"/>
</dbReference>
<proteinExistence type="inferred from homology"/>
<feature type="domain" description="DUF883" evidence="10">
    <location>
        <begin position="86"/>
        <end position="115"/>
    </location>
</feature>
<keyword evidence="7 8" id="KW-0472">Membrane</keyword>
<feature type="transmembrane region" description="Helical" evidence="8">
    <location>
        <begin position="95"/>
        <end position="113"/>
    </location>
</feature>
<feature type="domain" description="DUF883" evidence="9">
    <location>
        <begin position="22"/>
        <end position="73"/>
    </location>
</feature>
<dbReference type="InterPro" id="IPR043604">
    <property type="entry name" value="DUF883_N"/>
</dbReference>